<name>A0AAW1KNV3_POPJA</name>
<dbReference type="Proteomes" id="UP001458880">
    <property type="component" value="Unassembled WGS sequence"/>
</dbReference>
<proteinExistence type="predicted"/>
<keyword evidence="3" id="KW-1185">Reference proteome</keyword>
<evidence type="ECO:0000256" key="1">
    <source>
        <dbReference type="SAM" id="MobiDB-lite"/>
    </source>
</evidence>
<feature type="compositionally biased region" description="Basic and acidic residues" evidence="1">
    <location>
        <begin position="57"/>
        <end position="66"/>
    </location>
</feature>
<feature type="region of interest" description="Disordered" evidence="1">
    <location>
        <begin position="1"/>
        <end position="76"/>
    </location>
</feature>
<dbReference type="AlphaFoldDB" id="A0AAW1KNV3"/>
<organism evidence="2 3">
    <name type="scientific">Popillia japonica</name>
    <name type="common">Japanese beetle</name>
    <dbReference type="NCBI Taxonomy" id="7064"/>
    <lineage>
        <taxon>Eukaryota</taxon>
        <taxon>Metazoa</taxon>
        <taxon>Ecdysozoa</taxon>
        <taxon>Arthropoda</taxon>
        <taxon>Hexapoda</taxon>
        <taxon>Insecta</taxon>
        <taxon>Pterygota</taxon>
        <taxon>Neoptera</taxon>
        <taxon>Endopterygota</taxon>
        <taxon>Coleoptera</taxon>
        <taxon>Polyphaga</taxon>
        <taxon>Scarabaeiformia</taxon>
        <taxon>Scarabaeidae</taxon>
        <taxon>Rutelinae</taxon>
        <taxon>Popillia</taxon>
    </lineage>
</organism>
<feature type="compositionally biased region" description="Polar residues" evidence="1">
    <location>
        <begin position="39"/>
        <end position="55"/>
    </location>
</feature>
<gene>
    <name evidence="2" type="ORF">QE152_g19535</name>
</gene>
<sequence length="76" mass="9118">MIGRFRVTQGMRRQKRMTQGETELGRFRVTQGMRRQKRMTQGETELDRTNQSNPWQDRMKQEKESDTGQGRMARAR</sequence>
<reference evidence="2 3" key="1">
    <citation type="journal article" date="2024" name="BMC Genomics">
        <title>De novo assembly and annotation of Popillia japonica's genome with initial clues to its potential as an invasive pest.</title>
        <authorList>
            <person name="Cucini C."/>
            <person name="Boschi S."/>
            <person name="Funari R."/>
            <person name="Cardaioli E."/>
            <person name="Iannotti N."/>
            <person name="Marturano G."/>
            <person name="Paoli F."/>
            <person name="Bruttini M."/>
            <person name="Carapelli A."/>
            <person name="Frati F."/>
            <person name="Nardi F."/>
        </authorList>
    </citation>
    <scope>NUCLEOTIDE SEQUENCE [LARGE SCALE GENOMIC DNA]</scope>
    <source>
        <strain evidence="2">DMR45628</strain>
    </source>
</reference>
<evidence type="ECO:0000313" key="3">
    <source>
        <dbReference type="Proteomes" id="UP001458880"/>
    </source>
</evidence>
<dbReference type="EMBL" id="JASPKY010000185">
    <property type="protein sequence ID" value="KAK9722760.1"/>
    <property type="molecule type" value="Genomic_DNA"/>
</dbReference>
<comment type="caution">
    <text evidence="2">The sequence shown here is derived from an EMBL/GenBank/DDBJ whole genome shotgun (WGS) entry which is preliminary data.</text>
</comment>
<evidence type="ECO:0000313" key="2">
    <source>
        <dbReference type="EMBL" id="KAK9722760.1"/>
    </source>
</evidence>
<accession>A0AAW1KNV3</accession>
<protein>
    <submittedName>
        <fullName evidence="2">Uncharacterized protein</fullName>
    </submittedName>
</protein>